<evidence type="ECO:0000313" key="2">
    <source>
        <dbReference type="Proteomes" id="UP000005096"/>
    </source>
</evidence>
<evidence type="ECO:0000313" key="1">
    <source>
        <dbReference type="EMBL" id="EFQ22654.1"/>
    </source>
</evidence>
<gene>
    <name evidence="1" type="ORF">Apau_0218</name>
</gene>
<dbReference type="PaxDb" id="584708-Apau_0218"/>
<dbReference type="AlphaFoldDB" id="E3CXR1"/>
<reference evidence="1 2" key="1">
    <citation type="journal article" date="2010" name="Stand. Genomic Sci.">
        <title>Non-contiguous finished genome sequence of Aminomonas paucivorans type strain (GLU-3).</title>
        <authorList>
            <person name="Pitluck S."/>
            <person name="Yasawong M."/>
            <person name="Held B."/>
            <person name="Lapidus A."/>
            <person name="Nolan M."/>
            <person name="Copeland A."/>
            <person name="Lucas S."/>
            <person name="Del Rio T.G."/>
            <person name="Tice H."/>
            <person name="Cheng J.F."/>
            <person name="Chertkov O."/>
            <person name="Goodwin L."/>
            <person name="Tapia R."/>
            <person name="Han C."/>
            <person name="Liolios K."/>
            <person name="Ivanova N."/>
            <person name="Mavromatis K."/>
            <person name="Ovchinnikova G."/>
            <person name="Pati A."/>
            <person name="Chen A."/>
            <person name="Palaniappan K."/>
            <person name="Land M."/>
            <person name="Hauser L."/>
            <person name="Chang Y.J."/>
            <person name="Jeffries C.D."/>
            <person name="Pukall R."/>
            <person name="Spring S."/>
            <person name="Rohde M."/>
            <person name="Sikorski J."/>
            <person name="Goker M."/>
            <person name="Woyke T."/>
            <person name="Bristow J."/>
            <person name="Eisen J.A."/>
            <person name="Markowitz V."/>
            <person name="Hugenholtz P."/>
            <person name="Kyrpides N.C."/>
            <person name="Klenk H.P."/>
        </authorList>
    </citation>
    <scope>NUCLEOTIDE SEQUENCE [LARGE SCALE GENOMIC DNA]</scope>
    <source>
        <strain evidence="1 2">DSM 12260</strain>
    </source>
</reference>
<accession>E3CXR1</accession>
<organism evidence="1 2">
    <name type="scientific">Aminomonas paucivorans DSM 12260</name>
    <dbReference type="NCBI Taxonomy" id="584708"/>
    <lineage>
        <taxon>Bacteria</taxon>
        <taxon>Thermotogati</taxon>
        <taxon>Synergistota</taxon>
        <taxon>Synergistia</taxon>
        <taxon>Synergistales</taxon>
        <taxon>Synergistaceae</taxon>
        <taxon>Aminomonas</taxon>
    </lineage>
</organism>
<dbReference type="PROSITE" id="PS51257">
    <property type="entry name" value="PROKAR_LIPOPROTEIN"/>
    <property type="match status" value="1"/>
</dbReference>
<name>E3CXR1_9BACT</name>
<dbReference type="STRING" id="584708.Apau_0218"/>
<dbReference type="Proteomes" id="UP000005096">
    <property type="component" value="Chromosome"/>
</dbReference>
<proteinExistence type="predicted"/>
<dbReference type="HOGENOM" id="CLU_2986357_0_0_0"/>
<dbReference type="RefSeq" id="WP_006299798.1">
    <property type="nucleotide sequence ID" value="NZ_CM001022.1"/>
</dbReference>
<keyword evidence="2" id="KW-1185">Reference proteome</keyword>
<dbReference type="EMBL" id="CM001022">
    <property type="protein sequence ID" value="EFQ22654.1"/>
    <property type="molecule type" value="Genomic_DNA"/>
</dbReference>
<protein>
    <submittedName>
        <fullName evidence="1">Uncharacterized protein</fullName>
    </submittedName>
</protein>
<sequence length="57" mass="6216">MERVFSFLSTQRGTESPLGRAVRPCCPILPAGLGCLNHARGLSRGCQVRPPALFFPF</sequence>